<dbReference type="Proteomes" id="UP001203607">
    <property type="component" value="Unassembled WGS sequence"/>
</dbReference>
<keyword evidence="3" id="KW-1185">Reference proteome</keyword>
<proteinExistence type="predicted"/>
<organism evidence="2 3">
    <name type="scientific">Flagellimonas spongiicola</name>
    <dbReference type="NCBI Taxonomy" id="2942208"/>
    <lineage>
        <taxon>Bacteria</taxon>
        <taxon>Pseudomonadati</taxon>
        <taxon>Bacteroidota</taxon>
        <taxon>Flavobacteriia</taxon>
        <taxon>Flavobacteriales</taxon>
        <taxon>Flavobacteriaceae</taxon>
        <taxon>Flagellimonas</taxon>
    </lineage>
</organism>
<reference evidence="2 3" key="1">
    <citation type="submission" date="2022-05" db="EMBL/GenBank/DDBJ databases">
        <authorList>
            <person name="Park J.-S."/>
        </authorList>
    </citation>
    <scope>NUCLEOTIDE SEQUENCE [LARGE SCALE GENOMIC DNA]</scope>
    <source>
        <strain evidence="2 3">2012CJ35-5</strain>
    </source>
</reference>
<feature type="chain" id="PRO_5045759223" description="Tetratricopeptide repeat protein" evidence="1">
    <location>
        <begin position="24"/>
        <end position="305"/>
    </location>
</feature>
<dbReference type="InterPro" id="IPR011990">
    <property type="entry name" value="TPR-like_helical_dom_sf"/>
</dbReference>
<evidence type="ECO:0008006" key="4">
    <source>
        <dbReference type="Google" id="ProtNLM"/>
    </source>
</evidence>
<name>A0ABT0PSF5_9FLAO</name>
<evidence type="ECO:0000256" key="1">
    <source>
        <dbReference type="SAM" id="SignalP"/>
    </source>
</evidence>
<dbReference type="SUPFAM" id="SSF48452">
    <property type="entry name" value="TPR-like"/>
    <property type="match status" value="1"/>
</dbReference>
<evidence type="ECO:0000313" key="3">
    <source>
        <dbReference type="Proteomes" id="UP001203607"/>
    </source>
</evidence>
<gene>
    <name evidence="2" type="ORF">M3P19_09880</name>
</gene>
<dbReference type="Gene3D" id="1.25.40.10">
    <property type="entry name" value="Tetratricopeptide repeat domain"/>
    <property type="match status" value="2"/>
</dbReference>
<keyword evidence="1" id="KW-0732">Signal</keyword>
<dbReference type="RefSeq" id="WP_249657503.1">
    <property type="nucleotide sequence ID" value="NZ_JAMFMA010000002.1"/>
</dbReference>
<sequence>MKTRLNIIGLTTLFLVTAQPLFAQEEESAELFLEAYTDEFEEKFFEALKQKSIQNYDRAINLFFACKELDPLNDVIDYQLAKTYYLDKQYVQAQEYAIEALNSNPEDFWYLENLVTILEGQNRPIESINDRIPKDNSLLKQNLALVFFKKSKYSEAMAVLESMEHSRFVEDLSSKIKDSMQLASKRTNTPTKRQNTVQNTDPLSSIKSEMEDAMGKSDYTLLEELASNALETYPLQAYFHFAYGNALNGKGDTGKSIEVLEGALDYLFDDDVLANRIYKELAEAYKTIGNTAKANEYLNKIKPGL</sequence>
<protein>
    <recommendedName>
        <fullName evidence="4">Tetratricopeptide repeat protein</fullName>
    </recommendedName>
</protein>
<feature type="signal peptide" evidence="1">
    <location>
        <begin position="1"/>
        <end position="23"/>
    </location>
</feature>
<accession>A0ABT0PSF5</accession>
<dbReference type="EMBL" id="JAMFMA010000002">
    <property type="protein sequence ID" value="MCL6274319.1"/>
    <property type="molecule type" value="Genomic_DNA"/>
</dbReference>
<evidence type="ECO:0000313" key="2">
    <source>
        <dbReference type="EMBL" id="MCL6274319.1"/>
    </source>
</evidence>
<comment type="caution">
    <text evidence="2">The sequence shown here is derived from an EMBL/GenBank/DDBJ whole genome shotgun (WGS) entry which is preliminary data.</text>
</comment>